<reference evidence="11 12" key="1">
    <citation type="journal article" date="2021" name="Hortic Res">
        <title>The domestication of Cucurbita argyrosperma as revealed by the genome of its wild relative.</title>
        <authorList>
            <person name="Barrera-Redondo J."/>
            <person name="Sanchez-de la Vega G."/>
            <person name="Aguirre-Liguori J.A."/>
            <person name="Castellanos-Morales G."/>
            <person name="Gutierrez-Guerrero Y.T."/>
            <person name="Aguirre-Dugua X."/>
            <person name="Aguirre-Planter E."/>
            <person name="Tenaillon M.I."/>
            <person name="Lira-Saade R."/>
            <person name="Eguiarte L.E."/>
        </authorList>
    </citation>
    <scope>NUCLEOTIDE SEQUENCE [LARGE SCALE GENOMIC DNA]</scope>
    <source>
        <strain evidence="11">JBR-2021</strain>
    </source>
</reference>
<dbReference type="GO" id="GO:2000640">
    <property type="term" value="P:positive regulation of SREBP signaling pathway"/>
    <property type="evidence" value="ECO:0007669"/>
    <property type="project" value="InterPro"/>
</dbReference>
<evidence type="ECO:0000256" key="2">
    <source>
        <dbReference type="ARBA" id="ARBA00022692"/>
    </source>
</evidence>
<dbReference type="Proteomes" id="UP000685013">
    <property type="component" value="Chromosome 14"/>
</dbReference>
<evidence type="ECO:0000256" key="6">
    <source>
        <dbReference type="ARBA" id="ARBA00023180"/>
    </source>
</evidence>
<dbReference type="PANTHER" id="PTHR13481:SF0">
    <property type="entry name" value="SREBP REGULATING GENE PROTEIN"/>
    <property type="match status" value="1"/>
</dbReference>
<dbReference type="AlphaFoldDB" id="A0AAV6MIJ3"/>
<feature type="signal peptide" evidence="10">
    <location>
        <begin position="1"/>
        <end position="25"/>
    </location>
</feature>
<gene>
    <name evidence="11" type="ORF">SDJN03_22051</name>
</gene>
<organism evidence="11 12">
    <name type="scientific">Cucurbita argyrosperma subsp. sororia</name>
    <dbReference type="NCBI Taxonomy" id="37648"/>
    <lineage>
        <taxon>Eukaryota</taxon>
        <taxon>Viridiplantae</taxon>
        <taxon>Streptophyta</taxon>
        <taxon>Embryophyta</taxon>
        <taxon>Tracheophyta</taxon>
        <taxon>Spermatophyta</taxon>
        <taxon>Magnoliopsida</taxon>
        <taxon>eudicotyledons</taxon>
        <taxon>Gunneridae</taxon>
        <taxon>Pentapetalae</taxon>
        <taxon>rosids</taxon>
        <taxon>fabids</taxon>
        <taxon>Cucurbitales</taxon>
        <taxon>Cucurbitaceae</taxon>
        <taxon>Cucurbiteae</taxon>
        <taxon>Cucurbita</taxon>
    </lineage>
</organism>
<name>A0AAV6MIJ3_9ROSI</name>
<feature type="non-terminal residue" evidence="11">
    <location>
        <position position="1"/>
    </location>
</feature>
<feature type="transmembrane region" description="Helical" evidence="9">
    <location>
        <begin position="175"/>
        <end position="199"/>
    </location>
</feature>
<dbReference type="EMBL" id="JAGKQH010000014">
    <property type="protein sequence ID" value="KAG6582049.1"/>
    <property type="molecule type" value="Genomic_DNA"/>
</dbReference>
<keyword evidence="2 9" id="KW-0812">Transmembrane</keyword>
<comment type="similarity">
    <text evidence="7">Belongs to the SPRING family.</text>
</comment>
<proteinExistence type="inferred from homology"/>
<evidence type="ECO:0000256" key="7">
    <source>
        <dbReference type="ARBA" id="ARBA00023461"/>
    </source>
</evidence>
<evidence type="ECO:0000256" key="9">
    <source>
        <dbReference type="SAM" id="Phobius"/>
    </source>
</evidence>
<sequence length="263" mass="29194">MSTQRISLFLLFFQFFFLFPSIISAIRNNIGLAVNRSCRSTVQGRYLLADDSGYVCDASSFDPLSRCCLGKGEKFPCHGCNLVSQCCNSYEYCVSCCQDPSRTKREQILKIKIAKPSTAGTYAGVFDFCVGRCRHNSESVVHENAYRSDYHHCFSLPSYSSGAFHILAVPDFLHFPFVAIISIFVLIFHFQVSFSLFLLDSVMQKYLSCKGGCLPSVGPDQPAEVAYNSPKELNPGACLYSSAQPMLSCDGSHPHTRRLCPCA</sequence>
<keyword evidence="4" id="KW-0333">Golgi apparatus</keyword>
<evidence type="ECO:0000256" key="3">
    <source>
        <dbReference type="ARBA" id="ARBA00022989"/>
    </source>
</evidence>
<evidence type="ECO:0000313" key="12">
    <source>
        <dbReference type="Proteomes" id="UP000685013"/>
    </source>
</evidence>
<dbReference type="GO" id="GO:0000139">
    <property type="term" value="C:Golgi membrane"/>
    <property type="evidence" value="ECO:0007669"/>
    <property type="project" value="UniProtKB-SubCell"/>
</dbReference>
<dbReference type="InterPro" id="IPR019352">
    <property type="entry name" value="SPRING1"/>
</dbReference>
<protein>
    <recommendedName>
        <fullName evidence="8">SREBP regulating gene protein</fullName>
    </recommendedName>
</protein>
<accession>A0AAV6MIJ3</accession>
<evidence type="ECO:0000256" key="1">
    <source>
        <dbReference type="ARBA" id="ARBA00004194"/>
    </source>
</evidence>
<keyword evidence="12" id="KW-1185">Reference proteome</keyword>
<evidence type="ECO:0000256" key="8">
    <source>
        <dbReference type="ARBA" id="ARBA00023485"/>
    </source>
</evidence>
<evidence type="ECO:0000256" key="4">
    <source>
        <dbReference type="ARBA" id="ARBA00023034"/>
    </source>
</evidence>
<dbReference type="PANTHER" id="PTHR13481">
    <property type="entry name" value="SREBP REGULATING GENE PROTEIN"/>
    <property type="match status" value="1"/>
</dbReference>
<comment type="caution">
    <text evidence="11">The sequence shown here is derived from an EMBL/GenBank/DDBJ whole genome shotgun (WGS) entry which is preliminary data.</text>
</comment>
<evidence type="ECO:0000256" key="5">
    <source>
        <dbReference type="ARBA" id="ARBA00023136"/>
    </source>
</evidence>
<evidence type="ECO:0000256" key="10">
    <source>
        <dbReference type="SAM" id="SignalP"/>
    </source>
</evidence>
<comment type="subcellular location">
    <subcellularLocation>
        <location evidence="1">Golgi apparatus membrane</location>
        <topology evidence="1">Single-pass membrane protein</topology>
    </subcellularLocation>
</comment>
<keyword evidence="6" id="KW-0325">Glycoprotein</keyword>
<dbReference type="Pfam" id="PF10218">
    <property type="entry name" value="SPRING1"/>
    <property type="match status" value="1"/>
</dbReference>
<evidence type="ECO:0000313" key="11">
    <source>
        <dbReference type="EMBL" id="KAG6582049.1"/>
    </source>
</evidence>
<keyword evidence="10" id="KW-0732">Signal</keyword>
<feature type="chain" id="PRO_5044011848" description="SREBP regulating gene protein" evidence="10">
    <location>
        <begin position="26"/>
        <end position="263"/>
    </location>
</feature>
<keyword evidence="3 9" id="KW-1133">Transmembrane helix</keyword>
<keyword evidence="5 9" id="KW-0472">Membrane</keyword>